<protein>
    <submittedName>
        <fullName evidence="2">Uncharacterized protein</fullName>
    </submittedName>
</protein>
<organism evidence="2 3">
    <name type="scientific">Streptomyces malaysiense</name>
    <dbReference type="NCBI Taxonomy" id="1428626"/>
    <lineage>
        <taxon>Bacteria</taxon>
        <taxon>Bacillati</taxon>
        <taxon>Actinomycetota</taxon>
        <taxon>Actinomycetes</taxon>
        <taxon>Kitasatosporales</taxon>
        <taxon>Streptomycetaceae</taxon>
        <taxon>Streptomyces</taxon>
    </lineage>
</organism>
<dbReference type="AlphaFoldDB" id="A0A1J4Q5C7"/>
<keyword evidence="3" id="KW-1185">Reference proteome</keyword>
<dbReference type="OrthoDB" id="4307739at2"/>
<evidence type="ECO:0000313" key="3">
    <source>
        <dbReference type="Proteomes" id="UP000034838"/>
    </source>
</evidence>
<comment type="caution">
    <text evidence="2">The sequence shown here is derived from an EMBL/GenBank/DDBJ whole genome shotgun (WGS) entry which is preliminary data.</text>
</comment>
<keyword evidence="1" id="KW-0732">Signal</keyword>
<name>A0A1J4Q5C7_9ACTN</name>
<feature type="chain" id="PRO_5009632142" evidence="1">
    <location>
        <begin position="24"/>
        <end position="82"/>
    </location>
</feature>
<accession>A0A1J4Q5C7</accession>
<gene>
    <name evidence="2" type="ORF">VT52_012245</name>
</gene>
<reference evidence="2" key="1">
    <citation type="submission" date="2016-10" db="EMBL/GenBank/DDBJ databases">
        <title>Genome sequence of Streptomyces malaysiense MUSC 136.</title>
        <authorList>
            <person name="Lee L.-H."/>
            <person name="Ser H.-L."/>
        </authorList>
    </citation>
    <scope>NUCLEOTIDE SEQUENCE [LARGE SCALE GENOMIC DNA]</scope>
    <source>
        <strain evidence="2">MUSC 136</strain>
    </source>
</reference>
<dbReference type="EMBL" id="LBDA02000025">
    <property type="protein sequence ID" value="OIK27327.1"/>
    <property type="molecule type" value="Genomic_DNA"/>
</dbReference>
<proteinExistence type="predicted"/>
<dbReference type="RefSeq" id="WP_046421705.1">
    <property type="nucleotide sequence ID" value="NZ_LBDA02000025.1"/>
</dbReference>
<feature type="signal peptide" evidence="1">
    <location>
        <begin position="1"/>
        <end position="23"/>
    </location>
</feature>
<evidence type="ECO:0000256" key="1">
    <source>
        <dbReference type="SAM" id="SignalP"/>
    </source>
</evidence>
<evidence type="ECO:0000313" key="2">
    <source>
        <dbReference type="EMBL" id="OIK27327.1"/>
    </source>
</evidence>
<dbReference type="Proteomes" id="UP000034838">
    <property type="component" value="Unassembled WGS sequence"/>
</dbReference>
<sequence length="82" mass="8864">MRAKSLLVAAGLIPLATATSASADQIDCMTYLKHRGYKVGMQVRWACDNKPVILGLPNPYCVDPIMKLGVKFGYASEACKMA</sequence>